<evidence type="ECO:0000313" key="6">
    <source>
        <dbReference type="EMBL" id="SNS10645.1"/>
    </source>
</evidence>
<dbReference type="GO" id="GO:0016301">
    <property type="term" value="F:kinase activity"/>
    <property type="evidence" value="ECO:0007669"/>
    <property type="project" value="UniProtKB-KW"/>
</dbReference>
<sequence length="232" mass="25978">MTGSTLSPAPSFRERLRDTIWARQLTPEQMARVEVETVEQFVPKGGFVCRKGEMVDSWIGVVEGLVKITNLSPEGKSVTFTGLAAGAWFGEGTLLKQEVRKYDAVALRDSRIARMPSKTFMWLLDTSLPFTRFLLMQLNERLGQFIGMVESDRLLDVDTRVARCLASLFNEHLYPGTHTLLQISQEEIGYICGASRQRANQALQVLEKAGLLKVDYGGIQILDVAGLRRFHA</sequence>
<dbReference type="PROSITE" id="PS51063">
    <property type="entry name" value="HTH_CRP_2"/>
    <property type="match status" value="1"/>
</dbReference>
<feature type="domain" description="HTH crp-type" evidence="5">
    <location>
        <begin position="155"/>
        <end position="225"/>
    </location>
</feature>
<keyword evidence="6" id="KW-0418">Kinase</keyword>
<dbReference type="GO" id="GO:0003677">
    <property type="term" value="F:DNA binding"/>
    <property type="evidence" value="ECO:0007669"/>
    <property type="project" value="UniProtKB-KW"/>
</dbReference>
<dbReference type="InterPro" id="IPR012318">
    <property type="entry name" value="HTH_CRP"/>
</dbReference>
<keyword evidence="3" id="KW-0804">Transcription</keyword>
<dbReference type="Proteomes" id="UP000198284">
    <property type="component" value="Unassembled WGS sequence"/>
</dbReference>
<evidence type="ECO:0000313" key="7">
    <source>
        <dbReference type="Proteomes" id="UP000198284"/>
    </source>
</evidence>
<dbReference type="SUPFAM" id="SSF46785">
    <property type="entry name" value="Winged helix' DNA-binding domain"/>
    <property type="match status" value="1"/>
</dbReference>
<dbReference type="PANTHER" id="PTHR24567:SF68">
    <property type="entry name" value="DNA-BINDING TRANSCRIPTIONAL DUAL REGULATOR CRP"/>
    <property type="match status" value="1"/>
</dbReference>
<dbReference type="CDD" id="cd00038">
    <property type="entry name" value="CAP_ED"/>
    <property type="match status" value="1"/>
</dbReference>
<dbReference type="Gene3D" id="1.10.10.10">
    <property type="entry name" value="Winged helix-like DNA-binding domain superfamily/Winged helix DNA-binding domain"/>
    <property type="match status" value="1"/>
</dbReference>
<reference evidence="6 7" key="1">
    <citation type="submission" date="2017-06" db="EMBL/GenBank/DDBJ databases">
        <authorList>
            <person name="Kim H.J."/>
            <person name="Triplett B.A."/>
        </authorList>
    </citation>
    <scope>NUCLEOTIDE SEQUENCE [LARGE SCALE GENOMIC DNA]</scope>
    <source>
        <strain evidence="6 7">U15</strain>
    </source>
</reference>
<dbReference type="PANTHER" id="PTHR24567">
    <property type="entry name" value="CRP FAMILY TRANSCRIPTIONAL REGULATORY PROTEIN"/>
    <property type="match status" value="1"/>
</dbReference>
<evidence type="ECO:0000256" key="1">
    <source>
        <dbReference type="ARBA" id="ARBA00023015"/>
    </source>
</evidence>
<keyword evidence="2" id="KW-0238">DNA-binding</keyword>
<keyword evidence="7" id="KW-1185">Reference proteome</keyword>
<dbReference type="InterPro" id="IPR050397">
    <property type="entry name" value="Env_Response_Regulators"/>
</dbReference>
<evidence type="ECO:0000256" key="3">
    <source>
        <dbReference type="ARBA" id="ARBA00023163"/>
    </source>
</evidence>
<dbReference type="SMART" id="SM00100">
    <property type="entry name" value="cNMP"/>
    <property type="match status" value="1"/>
</dbReference>
<keyword evidence="6" id="KW-0808">Transferase</keyword>
<dbReference type="PROSITE" id="PS50042">
    <property type="entry name" value="CNMP_BINDING_3"/>
    <property type="match status" value="1"/>
</dbReference>
<feature type="domain" description="Cyclic nucleotide-binding" evidence="4">
    <location>
        <begin position="21"/>
        <end position="141"/>
    </location>
</feature>
<name>A0A239BRE4_9BURK</name>
<dbReference type="GO" id="GO:0003700">
    <property type="term" value="F:DNA-binding transcription factor activity"/>
    <property type="evidence" value="ECO:0007669"/>
    <property type="project" value="TreeGrafter"/>
</dbReference>
<dbReference type="InterPro" id="IPR014710">
    <property type="entry name" value="RmlC-like_jellyroll"/>
</dbReference>
<proteinExistence type="predicted"/>
<dbReference type="GO" id="GO:0005829">
    <property type="term" value="C:cytosol"/>
    <property type="evidence" value="ECO:0007669"/>
    <property type="project" value="TreeGrafter"/>
</dbReference>
<dbReference type="EMBL" id="FZOT01000001">
    <property type="protein sequence ID" value="SNS10645.1"/>
    <property type="molecule type" value="Genomic_DNA"/>
</dbReference>
<dbReference type="Pfam" id="PF00027">
    <property type="entry name" value="cNMP_binding"/>
    <property type="match status" value="1"/>
</dbReference>
<keyword evidence="1" id="KW-0805">Transcription regulation</keyword>
<accession>A0A239BRE4</accession>
<dbReference type="Pfam" id="PF13545">
    <property type="entry name" value="HTH_Crp_2"/>
    <property type="match status" value="1"/>
</dbReference>
<dbReference type="OrthoDB" id="8558412at2"/>
<gene>
    <name evidence="6" type="ORF">SAMN06265795_10147</name>
</gene>
<dbReference type="InterPro" id="IPR036388">
    <property type="entry name" value="WH-like_DNA-bd_sf"/>
</dbReference>
<evidence type="ECO:0000256" key="2">
    <source>
        <dbReference type="ARBA" id="ARBA00023125"/>
    </source>
</evidence>
<dbReference type="AlphaFoldDB" id="A0A239BRE4"/>
<dbReference type="Gene3D" id="2.60.120.10">
    <property type="entry name" value="Jelly Rolls"/>
    <property type="match status" value="1"/>
</dbReference>
<organism evidence="6 7">
    <name type="scientific">Noviherbaspirillum humi</name>
    <dbReference type="NCBI Taxonomy" id="1688639"/>
    <lineage>
        <taxon>Bacteria</taxon>
        <taxon>Pseudomonadati</taxon>
        <taxon>Pseudomonadota</taxon>
        <taxon>Betaproteobacteria</taxon>
        <taxon>Burkholderiales</taxon>
        <taxon>Oxalobacteraceae</taxon>
        <taxon>Noviherbaspirillum</taxon>
    </lineage>
</organism>
<evidence type="ECO:0000259" key="4">
    <source>
        <dbReference type="PROSITE" id="PS50042"/>
    </source>
</evidence>
<protein>
    <submittedName>
        <fullName evidence="6">cAMP-binding domain of CRP or a regulatory subunit of cAMP-dependent protein kinases</fullName>
    </submittedName>
</protein>
<evidence type="ECO:0000259" key="5">
    <source>
        <dbReference type="PROSITE" id="PS51063"/>
    </source>
</evidence>
<dbReference type="SUPFAM" id="SSF51206">
    <property type="entry name" value="cAMP-binding domain-like"/>
    <property type="match status" value="1"/>
</dbReference>
<dbReference type="InterPro" id="IPR000595">
    <property type="entry name" value="cNMP-bd_dom"/>
</dbReference>
<dbReference type="InterPro" id="IPR018490">
    <property type="entry name" value="cNMP-bd_dom_sf"/>
</dbReference>
<dbReference type="InterPro" id="IPR036390">
    <property type="entry name" value="WH_DNA-bd_sf"/>
</dbReference>
<dbReference type="RefSeq" id="WP_089397291.1">
    <property type="nucleotide sequence ID" value="NZ_FZOT01000001.1"/>
</dbReference>